<name>A0AB34GJ24_ESCRO</name>
<protein>
    <submittedName>
        <fullName evidence="2">Uncharacterized protein</fullName>
    </submittedName>
</protein>
<evidence type="ECO:0000256" key="1">
    <source>
        <dbReference type="SAM" id="MobiDB-lite"/>
    </source>
</evidence>
<keyword evidence="3" id="KW-1185">Reference proteome</keyword>
<feature type="region of interest" description="Disordered" evidence="1">
    <location>
        <begin position="1"/>
        <end position="60"/>
    </location>
</feature>
<evidence type="ECO:0000313" key="3">
    <source>
        <dbReference type="Proteomes" id="UP001159641"/>
    </source>
</evidence>
<organism evidence="2 3">
    <name type="scientific">Eschrichtius robustus</name>
    <name type="common">California gray whale</name>
    <name type="synonym">Eschrichtius gibbosus</name>
    <dbReference type="NCBI Taxonomy" id="9764"/>
    <lineage>
        <taxon>Eukaryota</taxon>
        <taxon>Metazoa</taxon>
        <taxon>Chordata</taxon>
        <taxon>Craniata</taxon>
        <taxon>Vertebrata</taxon>
        <taxon>Euteleostomi</taxon>
        <taxon>Mammalia</taxon>
        <taxon>Eutheria</taxon>
        <taxon>Laurasiatheria</taxon>
        <taxon>Artiodactyla</taxon>
        <taxon>Whippomorpha</taxon>
        <taxon>Cetacea</taxon>
        <taxon>Mysticeti</taxon>
        <taxon>Eschrichtiidae</taxon>
        <taxon>Eschrichtius</taxon>
    </lineage>
</organism>
<feature type="region of interest" description="Disordered" evidence="1">
    <location>
        <begin position="322"/>
        <end position="360"/>
    </location>
</feature>
<feature type="compositionally biased region" description="Basic and acidic residues" evidence="1">
    <location>
        <begin position="334"/>
        <end position="345"/>
    </location>
</feature>
<dbReference type="AlphaFoldDB" id="A0AB34GJ24"/>
<comment type="caution">
    <text evidence="2">The sequence shown here is derived from an EMBL/GenBank/DDBJ whole genome shotgun (WGS) entry which is preliminary data.</text>
</comment>
<evidence type="ECO:0000313" key="2">
    <source>
        <dbReference type="EMBL" id="KAJ8779594.1"/>
    </source>
</evidence>
<feature type="region of interest" description="Disordered" evidence="1">
    <location>
        <begin position="209"/>
        <end position="231"/>
    </location>
</feature>
<sequence length="423" mass="44489">MNPDLNGKPSGCSHQPPPLPGPAAHSMPLRPRLRKGDMAPQPILQDVLFSSPRGKGEHSDGYENVIKSIAKPAESGAELAGGGGAARRFPSAFPGFEGSSAASAEVCPRCSRAPKRRLSRAGDPTPAHFSNFIHKRGQAQAKRRDPRSHPLFPSLPVAAVLEQDGCLAAAGSSPDPFLLQIFACSKAIGSLGPEWEAGDSRLCDLQGRTAGGGAPHTQEFRERPAPLRAQRGQGLRVCSFTPRRGLRGRSLCGPAQLGYPPPPGGNVFLFFQCARPPPPGYVVGTPPASTHRPQHCAVAAGPGRLGACALSFVRGKRVAGLGEGENSAAPKPPDLGRRLRSDRGRAGPTRVGDVPPGQGSRGRFQVCQSVGLRSKCPAVYVRPGLPGPRACDCPSGRRWLCVPKYVPERLAPVPSSPFTTAHL</sequence>
<reference evidence="2 3" key="1">
    <citation type="submission" date="2022-11" db="EMBL/GenBank/DDBJ databases">
        <title>Whole genome sequence of Eschrichtius robustus ER-17-0199.</title>
        <authorList>
            <person name="Bruniche-Olsen A."/>
            <person name="Black A.N."/>
            <person name="Fields C.J."/>
            <person name="Walden K."/>
            <person name="Dewoody J.A."/>
        </authorList>
    </citation>
    <scope>NUCLEOTIDE SEQUENCE [LARGE SCALE GENOMIC DNA]</scope>
    <source>
        <strain evidence="2">ER-17-0199</strain>
        <tissue evidence="2">Blubber</tissue>
    </source>
</reference>
<gene>
    <name evidence="2" type="ORF">J1605_012478</name>
</gene>
<proteinExistence type="predicted"/>
<dbReference type="Proteomes" id="UP001159641">
    <property type="component" value="Unassembled WGS sequence"/>
</dbReference>
<dbReference type="EMBL" id="JAIQCJ010002214">
    <property type="protein sequence ID" value="KAJ8779594.1"/>
    <property type="molecule type" value="Genomic_DNA"/>
</dbReference>
<accession>A0AB34GJ24</accession>